<dbReference type="Pfam" id="PF00155">
    <property type="entry name" value="Aminotran_1_2"/>
    <property type="match status" value="1"/>
</dbReference>
<dbReference type="InterPro" id="IPR051446">
    <property type="entry name" value="HTH_trans_reg/aminotransferase"/>
</dbReference>
<dbReference type="SMART" id="SM00345">
    <property type="entry name" value="HTH_GNTR"/>
    <property type="match status" value="1"/>
</dbReference>
<feature type="domain" description="HTH gntR-type" evidence="7">
    <location>
        <begin position="11"/>
        <end position="79"/>
    </location>
</feature>
<keyword evidence="9" id="KW-1185">Reference proteome</keyword>
<evidence type="ECO:0000259" key="7">
    <source>
        <dbReference type="PROSITE" id="PS50949"/>
    </source>
</evidence>
<comment type="caution">
    <text evidence="8">The sequence shown here is derived from an EMBL/GenBank/DDBJ whole genome shotgun (WGS) entry which is preliminary data.</text>
</comment>
<keyword evidence="4" id="KW-0238">DNA-binding</keyword>
<dbReference type="InterPro" id="IPR004839">
    <property type="entry name" value="Aminotransferase_I/II_large"/>
</dbReference>
<keyword evidence="8" id="KW-0032">Aminotransferase</keyword>
<keyword evidence="5" id="KW-0804">Transcription</keyword>
<dbReference type="Gene3D" id="1.10.10.10">
    <property type="entry name" value="Winged helix-like DNA-binding domain superfamily/Winged helix DNA-binding domain"/>
    <property type="match status" value="1"/>
</dbReference>
<dbReference type="Gene3D" id="3.40.640.10">
    <property type="entry name" value="Type I PLP-dependent aspartate aminotransferase-like (Major domain)"/>
    <property type="match status" value="1"/>
</dbReference>
<keyword evidence="3" id="KW-0805">Transcription regulation</keyword>
<feature type="compositionally biased region" description="Low complexity" evidence="6">
    <location>
        <begin position="82"/>
        <end position="123"/>
    </location>
</feature>
<dbReference type="GO" id="GO:0030170">
    <property type="term" value="F:pyridoxal phosphate binding"/>
    <property type="evidence" value="ECO:0007669"/>
    <property type="project" value="InterPro"/>
</dbReference>
<evidence type="ECO:0000256" key="2">
    <source>
        <dbReference type="ARBA" id="ARBA00022898"/>
    </source>
</evidence>
<dbReference type="PROSITE" id="PS50949">
    <property type="entry name" value="HTH_GNTR"/>
    <property type="match status" value="1"/>
</dbReference>
<dbReference type="InterPro" id="IPR036388">
    <property type="entry name" value="WH-like_DNA-bd_sf"/>
</dbReference>
<dbReference type="GO" id="GO:0003700">
    <property type="term" value="F:DNA-binding transcription factor activity"/>
    <property type="evidence" value="ECO:0007669"/>
    <property type="project" value="InterPro"/>
</dbReference>
<dbReference type="CDD" id="cd07377">
    <property type="entry name" value="WHTH_GntR"/>
    <property type="match status" value="1"/>
</dbReference>
<evidence type="ECO:0000256" key="1">
    <source>
        <dbReference type="ARBA" id="ARBA00005384"/>
    </source>
</evidence>
<evidence type="ECO:0000313" key="8">
    <source>
        <dbReference type="EMBL" id="MBB5967947.1"/>
    </source>
</evidence>
<dbReference type="Proteomes" id="UP000562352">
    <property type="component" value="Unassembled WGS sequence"/>
</dbReference>
<proteinExistence type="inferred from homology"/>
<keyword evidence="8" id="KW-0808">Transferase</keyword>
<dbReference type="InterPro" id="IPR000524">
    <property type="entry name" value="Tscrpt_reg_HTH_GntR"/>
</dbReference>
<feature type="region of interest" description="Disordered" evidence="6">
    <location>
        <begin position="77"/>
        <end position="136"/>
    </location>
</feature>
<dbReference type="EMBL" id="JACHJJ010000043">
    <property type="protein sequence ID" value="MBB5967947.1"/>
    <property type="molecule type" value="Genomic_DNA"/>
</dbReference>
<dbReference type="GO" id="GO:0008483">
    <property type="term" value="F:transaminase activity"/>
    <property type="evidence" value="ECO:0007669"/>
    <property type="project" value="UniProtKB-KW"/>
</dbReference>
<sequence length="493" mass="52648">MDLHVSLAGRGDLAARIYRQVLDAILDGRLRPGERLPPTRELARRLEVSRNTVAAAYERLAAEGFLEGRAGAGTFVGGGRVPGRTTPADPAGKGPAGAPGRTGAHRAPGGVRPRPLWRSLPSPVRDDAQAGPPYDFRVGVPDPELFPLATWRRLVARELRLSAVRTAGYGEPAGHAGLRAAIARHVGISRSVRAEAEDVIVTQGAQQALDLVGRVLIEPGDCVAVEEPGYPPARLLFRSLGARVAGVPVDAEGLRVDAVPSAARLVYVTPSHQFPLGVPMSLRRRAELLAWAERRGAVVVEDDYDSEFRFGSRPLEPLQNLDRDGRVVYVGSFSKTLLPMLRTGFLVAPASLRPALREAKRLTDWHGDVITQAALARFIDEGLLGRHVRRAAREYAARRELVTAALRRDFAGLLRLVPSAAGLHVCARLAPDAEVDVEAALARAGTAGVRAESLAGYCGGTPVQRGLVLGYGAVPAGMIEEGLHRLAAVLRPS</sequence>
<evidence type="ECO:0000256" key="3">
    <source>
        <dbReference type="ARBA" id="ARBA00023015"/>
    </source>
</evidence>
<evidence type="ECO:0000256" key="5">
    <source>
        <dbReference type="ARBA" id="ARBA00023163"/>
    </source>
</evidence>
<reference evidence="8 9" key="1">
    <citation type="submission" date="2020-08" db="EMBL/GenBank/DDBJ databases">
        <title>Genomic Encyclopedia of Type Strains, Phase III (KMG-III): the genomes of soil and plant-associated and newly described type strains.</title>
        <authorList>
            <person name="Whitman W."/>
        </authorList>
    </citation>
    <scope>NUCLEOTIDE SEQUENCE [LARGE SCALE GENOMIC DNA]</scope>
    <source>
        <strain evidence="8 9">CECT 3303</strain>
    </source>
</reference>
<name>A0A841DG10_PLAVE</name>
<accession>A0A841DG10</accession>
<dbReference type="PANTHER" id="PTHR46577:SF1">
    <property type="entry name" value="HTH-TYPE TRANSCRIPTIONAL REGULATORY PROTEIN GABR"/>
    <property type="match status" value="1"/>
</dbReference>
<dbReference type="PANTHER" id="PTHR46577">
    <property type="entry name" value="HTH-TYPE TRANSCRIPTIONAL REGULATORY PROTEIN GABR"/>
    <property type="match status" value="1"/>
</dbReference>
<dbReference type="GO" id="GO:0003677">
    <property type="term" value="F:DNA binding"/>
    <property type="evidence" value="ECO:0007669"/>
    <property type="project" value="UniProtKB-KW"/>
</dbReference>
<evidence type="ECO:0000256" key="6">
    <source>
        <dbReference type="SAM" id="MobiDB-lite"/>
    </source>
</evidence>
<dbReference type="AlphaFoldDB" id="A0A841DG10"/>
<dbReference type="Pfam" id="PF00392">
    <property type="entry name" value="GntR"/>
    <property type="match status" value="1"/>
</dbReference>
<keyword evidence="2" id="KW-0663">Pyridoxal phosphate</keyword>
<dbReference type="PRINTS" id="PR00035">
    <property type="entry name" value="HTHGNTR"/>
</dbReference>
<protein>
    <submittedName>
        <fullName evidence="8">GntR family transcriptional regulator/MocR family aminotransferase</fullName>
    </submittedName>
</protein>
<organism evidence="8 9">
    <name type="scientific">Planomonospora venezuelensis</name>
    <dbReference type="NCBI Taxonomy" id="1999"/>
    <lineage>
        <taxon>Bacteria</taxon>
        <taxon>Bacillati</taxon>
        <taxon>Actinomycetota</taxon>
        <taxon>Actinomycetes</taxon>
        <taxon>Streptosporangiales</taxon>
        <taxon>Streptosporangiaceae</taxon>
        <taxon>Planomonospora</taxon>
    </lineage>
</organism>
<gene>
    <name evidence="8" type="ORF">FHS22_007265</name>
</gene>
<evidence type="ECO:0000313" key="9">
    <source>
        <dbReference type="Proteomes" id="UP000562352"/>
    </source>
</evidence>
<dbReference type="CDD" id="cd00609">
    <property type="entry name" value="AAT_like"/>
    <property type="match status" value="1"/>
</dbReference>
<dbReference type="SUPFAM" id="SSF46785">
    <property type="entry name" value="Winged helix' DNA-binding domain"/>
    <property type="match status" value="1"/>
</dbReference>
<dbReference type="InterPro" id="IPR015421">
    <property type="entry name" value="PyrdxlP-dep_Trfase_major"/>
</dbReference>
<dbReference type="InterPro" id="IPR036390">
    <property type="entry name" value="WH_DNA-bd_sf"/>
</dbReference>
<dbReference type="SUPFAM" id="SSF53383">
    <property type="entry name" value="PLP-dependent transferases"/>
    <property type="match status" value="1"/>
</dbReference>
<comment type="similarity">
    <text evidence="1">In the C-terminal section; belongs to the class-I pyridoxal-phosphate-dependent aminotransferase family.</text>
</comment>
<evidence type="ECO:0000256" key="4">
    <source>
        <dbReference type="ARBA" id="ARBA00023125"/>
    </source>
</evidence>
<dbReference type="InterPro" id="IPR015424">
    <property type="entry name" value="PyrdxlP-dep_Trfase"/>
</dbReference>
<dbReference type="RefSeq" id="WP_184948642.1">
    <property type="nucleotide sequence ID" value="NZ_BAAAWZ010000004.1"/>
</dbReference>